<evidence type="ECO:0000256" key="19">
    <source>
        <dbReference type="ARBA" id="ARBA00078169"/>
    </source>
</evidence>
<dbReference type="SUPFAM" id="SSF47336">
    <property type="entry name" value="ACP-like"/>
    <property type="match status" value="1"/>
</dbReference>
<evidence type="ECO:0000313" key="23">
    <source>
        <dbReference type="EMBL" id="BAY84416.1"/>
    </source>
</evidence>
<keyword evidence="4" id="KW-0597">Phosphoprotein</keyword>
<dbReference type="Pfam" id="PF22621">
    <property type="entry name" value="CurL-like_PKS_C"/>
    <property type="match status" value="1"/>
</dbReference>
<proteinExistence type="predicted"/>
<dbReference type="PROSITE" id="PS00606">
    <property type="entry name" value="KS3_1"/>
    <property type="match status" value="1"/>
</dbReference>
<comment type="cofactor">
    <cofactor evidence="1">
        <name>NADP(+)</name>
        <dbReference type="ChEBI" id="CHEBI:58349"/>
    </cofactor>
</comment>
<dbReference type="InterPro" id="IPR014031">
    <property type="entry name" value="Ketoacyl_synth_C"/>
</dbReference>
<dbReference type="Pfam" id="PF02801">
    <property type="entry name" value="Ketoacyl-synt_C"/>
    <property type="match status" value="1"/>
</dbReference>
<dbReference type="PROSITE" id="PS50075">
    <property type="entry name" value="CARRIER"/>
    <property type="match status" value="1"/>
</dbReference>
<dbReference type="Gene3D" id="3.40.47.10">
    <property type="match status" value="1"/>
</dbReference>
<keyword evidence="24" id="KW-1185">Reference proteome</keyword>
<keyword evidence="6" id="KW-0276">Fatty acid metabolism</keyword>
<accession>A0A1Z4LT50</accession>
<dbReference type="FunFam" id="1.10.1200.10:FF:000005">
    <property type="entry name" value="Nonribosomal peptide synthetase 1"/>
    <property type="match status" value="1"/>
</dbReference>
<evidence type="ECO:0000259" key="21">
    <source>
        <dbReference type="PROSITE" id="PS50075"/>
    </source>
</evidence>
<organism evidence="23 24">
    <name type="scientific">Calothrix parasitica NIES-267</name>
    <dbReference type="NCBI Taxonomy" id="1973488"/>
    <lineage>
        <taxon>Bacteria</taxon>
        <taxon>Bacillati</taxon>
        <taxon>Cyanobacteriota</taxon>
        <taxon>Cyanophyceae</taxon>
        <taxon>Nostocales</taxon>
        <taxon>Calotrichaceae</taxon>
        <taxon>Calothrix</taxon>
    </lineage>
</organism>
<evidence type="ECO:0000256" key="17">
    <source>
        <dbReference type="ARBA" id="ARBA00073623"/>
    </source>
</evidence>
<dbReference type="Gene3D" id="3.30.70.3290">
    <property type="match status" value="1"/>
</dbReference>
<dbReference type="Gene3D" id="3.30.70.250">
    <property type="entry name" value="Malonyl-CoA ACP transacylase, ACP-binding"/>
    <property type="match status" value="1"/>
</dbReference>
<dbReference type="InterPro" id="IPR020841">
    <property type="entry name" value="PKS_Beta-ketoAc_synthase_dom"/>
</dbReference>
<evidence type="ECO:0000256" key="2">
    <source>
        <dbReference type="ARBA" id="ARBA00001957"/>
    </source>
</evidence>
<evidence type="ECO:0000256" key="16">
    <source>
        <dbReference type="ARBA" id="ARBA00066974"/>
    </source>
</evidence>
<comment type="cofactor">
    <cofactor evidence="2">
        <name>pantetheine 4'-phosphate</name>
        <dbReference type="ChEBI" id="CHEBI:47942"/>
    </cofactor>
</comment>
<dbReference type="InterPro" id="IPR050091">
    <property type="entry name" value="PKS_NRPS_Biosynth_Enz"/>
</dbReference>
<dbReference type="SUPFAM" id="SSF53901">
    <property type="entry name" value="Thiolase-like"/>
    <property type="match status" value="1"/>
</dbReference>
<dbReference type="CDD" id="cd00833">
    <property type="entry name" value="PKS"/>
    <property type="match status" value="1"/>
</dbReference>
<evidence type="ECO:0000256" key="18">
    <source>
        <dbReference type="ARBA" id="ARBA00075053"/>
    </source>
</evidence>
<dbReference type="SMART" id="SM00822">
    <property type="entry name" value="PKS_KR"/>
    <property type="match status" value="1"/>
</dbReference>
<dbReference type="CDD" id="cd08953">
    <property type="entry name" value="KR_2_SDR_x"/>
    <property type="match status" value="1"/>
</dbReference>
<dbReference type="Gene3D" id="1.10.1200.10">
    <property type="entry name" value="ACP-like"/>
    <property type="match status" value="1"/>
</dbReference>
<dbReference type="Proteomes" id="UP000218418">
    <property type="component" value="Chromosome"/>
</dbReference>
<protein>
    <recommendedName>
        <fullName evidence="17">Phenolphthiocerol/phthiocerol polyketide synthase subunit E</fullName>
        <ecNumber evidence="16">2.3.1.292</ecNumber>
    </recommendedName>
    <alternativeName>
        <fullName evidence="19">(Phenol)carboxyphthiodiolenone synthase subunit E</fullName>
    </alternativeName>
    <alternativeName>
        <fullName evidence="20">Beta-ketoacyl-acyl-carrier-protein synthase I</fullName>
    </alternativeName>
    <alternativeName>
        <fullName evidence="18">Phthiocerol synthesis polyketide synthase type I PpsE</fullName>
    </alternativeName>
</protein>
<reference evidence="23 24" key="1">
    <citation type="submission" date="2017-06" db="EMBL/GenBank/DDBJ databases">
        <title>Genome sequencing of cyanobaciteial culture collection at National Institute for Environmental Studies (NIES).</title>
        <authorList>
            <person name="Hirose Y."/>
            <person name="Shimura Y."/>
            <person name="Fujisawa T."/>
            <person name="Nakamura Y."/>
            <person name="Kawachi M."/>
        </authorList>
    </citation>
    <scope>NUCLEOTIDE SEQUENCE [LARGE SCALE GENOMIC DNA]</scope>
    <source>
        <strain evidence="23 24">NIES-267</strain>
    </source>
</reference>
<evidence type="ECO:0000256" key="11">
    <source>
        <dbReference type="ARBA" id="ARBA00050973"/>
    </source>
</evidence>
<keyword evidence="8" id="KW-0560">Oxidoreductase</keyword>
<dbReference type="SMART" id="SM00827">
    <property type="entry name" value="PKS_AT"/>
    <property type="match status" value="1"/>
</dbReference>
<dbReference type="GO" id="GO:0004312">
    <property type="term" value="F:fatty acid synthase activity"/>
    <property type="evidence" value="ECO:0007669"/>
    <property type="project" value="TreeGrafter"/>
</dbReference>
<dbReference type="GO" id="GO:0016491">
    <property type="term" value="F:oxidoreductase activity"/>
    <property type="evidence" value="ECO:0007669"/>
    <property type="project" value="UniProtKB-KW"/>
</dbReference>
<dbReference type="Pfam" id="PF00550">
    <property type="entry name" value="PP-binding"/>
    <property type="match status" value="1"/>
</dbReference>
<evidence type="ECO:0000256" key="6">
    <source>
        <dbReference type="ARBA" id="ARBA00022832"/>
    </source>
</evidence>
<evidence type="ECO:0000256" key="4">
    <source>
        <dbReference type="ARBA" id="ARBA00022553"/>
    </source>
</evidence>
<dbReference type="GO" id="GO:0006633">
    <property type="term" value="P:fatty acid biosynthetic process"/>
    <property type="evidence" value="ECO:0007669"/>
    <property type="project" value="InterPro"/>
</dbReference>
<evidence type="ECO:0000256" key="7">
    <source>
        <dbReference type="ARBA" id="ARBA00022857"/>
    </source>
</evidence>
<dbReference type="GO" id="GO:0004315">
    <property type="term" value="F:3-oxoacyl-[acyl-carrier-protein] synthase activity"/>
    <property type="evidence" value="ECO:0007669"/>
    <property type="project" value="InterPro"/>
</dbReference>
<dbReference type="InterPro" id="IPR049490">
    <property type="entry name" value="C883_1060-like_KR_N"/>
</dbReference>
<feature type="domain" description="Carrier" evidence="21">
    <location>
        <begin position="1430"/>
        <end position="1506"/>
    </location>
</feature>
<comment type="catalytic activity">
    <reaction evidence="12">
        <text>19-(4-hydroxyphenyl)nonadecanoyl-[(phenol)carboxyphthiodiolenone synthase] + 2 (S)-methylmalonyl-CoA + 3 malonyl-CoA + 5 NADPH + 10 H(+) = C37-(phenol)carboxyphthiodiolenone-[(phenol)carboxyphthiodiolenone synthase] + 5 CO2 + 5 NADP(+) + 5 CoA + 2 H2O</text>
        <dbReference type="Rhea" id="RHEA:57760"/>
        <dbReference type="Rhea" id="RHEA-COMP:14273"/>
        <dbReference type="Rhea" id="RHEA-COMP:14990"/>
        <dbReference type="ChEBI" id="CHEBI:15377"/>
        <dbReference type="ChEBI" id="CHEBI:15378"/>
        <dbReference type="ChEBI" id="CHEBI:16526"/>
        <dbReference type="ChEBI" id="CHEBI:57287"/>
        <dbReference type="ChEBI" id="CHEBI:57327"/>
        <dbReference type="ChEBI" id="CHEBI:57384"/>
        <dbReference type="ChEBI" id="CHEBI:57783"/>
        <dbReference type="ChEBI" id="CHEBI:58349"/>
        <dbReference type="ChEBI" id="CHEBI:133301"/>
        <dbReference type="ChEBI" id="CHEBI:142260"/>
        <dbReference type="EC" id="2.3.1.292"/>
    </reaction>
</comment>
<evidence type="ECO:0000256" key="3">
    <source>
        <dbReference type="ARBA" id="ARBA00022450"/>
    </source>
</evidence>
<dbReference type="EMBL" id="AP018227">
    <property type="protein sequence ID" value="BAY84416.1"/>
    <property type="molecule type" value="Genomic_DNA"/>
</dbReference>
<evidence type="ECO:0000256" key="20">
    <source>
        <dbReference type="ARBA" id="ARBA00084020"/>
    </source>
</evidence>
<dbReference type="EC" id="2.3.1.292" evidence="16"/>
<sequence length="1526" mass="170786">MDNQETYDYLEGIAIIGMAGRFPKAKNIEQFWDNLCEGKEGISWFSDEELIAAGIDQTVLNDPNYVKAGSVLEDIEKFDAHFFDFSPREAEIMDPQHRIFLECAWEALENSGYNSENHQGLTGVYTGTNLSAYLLHKLSRNPDLFKSMGHSILFSNSQDYAATRISYKLNLKGPSINISTACSTSLVAVHSACQGLSNYECDMAIAGGISIFSLDKEGYFYQKGGMASPDGHCRAFDAEAQGTIFGDGVGIVVLKRLEDAVADGDCIYAVIKGSAINNDGSAKVGYTAPSVTGQSEVIAEAQAIAKVSPETISYIETHGTGTVLGDPIEISALTKVFEAKTKKQGFCAIGSVKSNVGHLNTAAGITGLIKTVLALKNKKIPPSLHFEKANPEIDFDNSPFYVNTKLSSWERNGTPRRAGVSSFGVGGTNAHVVLEEAPPTEPSSSSRPYQLLLLSGKTPTALENTTTNLLTHLKQDNQQNIADIAYTLAVGRRGFEQRGILVCQNQSDAIEQLESQNLLTTSEEKTTHRRVVFMFPGQGSQYVNMGRQLYETETTFASYLDNCAEILKPHLGVDIRNLIYPRQETAQTAEQLQQTAIAQTTIFSLEYSLACLLMEWGIKPTAMIGHSIGEYVAATIAGVFSLEDALMLVAKRGQLMQEMPTGGMLAVPLPFEEIEPILGEGLSVAAINTTSSCVISGTCEQIKSLQAQLAEKQVDTRLLHTSHGFHSVLMEPMLESFVEQLSLLNLQPPKIPYISNLTGTWITSEEATSPQYWADHLRHTVKFSAGIEELLKQPDFVFIEVGSGRTLSTLTKRHLEPNTEQFVFTCLRHPKEELPDVSFLLNTLGKLWMTGVEIDWLSFYKQEQRCRVALPTYPFERQRYWIDQKSLPLTLNDNSIAINEKLDINDWFYVPSWKPSLQPNTELDQDLESQNNCWLVFVDNYQIGSELVNKLKQQDKNVIVVKIGKQFNQISENSYAIAAENPNDYDTLFQKLIELNQIPDGIAYLWSLNANDNQSLGEYLEFKSLLFLTQAISKHKIKTNIKLCVISNQIQKVNGTEVLSPEKATILGLCKVIPQEYENISCRSIDVVLPNPGSWKQEKLVNQMVDELTGCATDITVAYRDRQRWVQTFEQVHLSSRTTPTKLLRENPVYLIIGGLEGMGFVLAEYLAQNIQAKLILIENPTFPEKEEYSQWLANHKQTDETYKKIKKLQTLENFGAEVLILRAEISNYEEMYQCLAPENIGQLNGVIYSIGDVRENLFSSIPEFTKPKIEKLLNYKCCELTVLEKVLQERNLDFCITLSSLSAVLGGFGLATYSATNLFMDTVVQQHNQDYSSPWLTINWDRVQLDFTEEQKLIQPHETSLAINKTEVIEVFKRVLGLNDITQCVISTVNLELRINRTFNKDLQDTKSSIQKDSLSRYSRPKLANSYIAPTNELEKQISEMWQEVLGIEQVGIYDNFFELGGDSLIATRLFSRLQITFPVELSIQKVLFKALTVAKQAEMINEIMLEKISQLSDEEVEILLAEDR</sequence>
<feature type="domain" description="Ketosynthase family 3 (KS3)" evidence="22">
    <location>
        <begin position="10"/>
        <end position="436"/>
    </location>
</feature>
<evidence type="ECO:0000256" key="8">
    <source>
        <dbReference type="ARBA" id="ARBA00023002"/>
    </source>
</evidence>
<dbReference type="SUPFAM" id="SSF55048">
    <property type="entry name" value="Probable ACP-binding domain of malonyl-CoA ACP transacylase"/>
    <property type="match status" value="1"/>
</dbReference>
<dbReference type="InterPro" id="IPR001227">
    <property type="entry name" value="Ac_transferase_dom_sf"/>
</dbReference>
<evidence type="ECO:0000256" key="1">
    <source>
        <dbReference type="ARBA" id="ARBA00001937"/>
    </source>
</evidence>
<evidence type="ECO:0000313" key="24">
    <source>
        <dbReference type="Proteomes" id="UP000218418"/>
    </source>
</evidence>
<dbReference type="InterPro" id="IPR057326">
    <property type="entry name" value="KR_dom"/>
</dbReference>
<dbReference type="Gene3D" id="3.40.50.720">
    <property type="entry name" value="NAD(P)-binding Rossmann-like Domain"/>
    <property type="match status" value="1"/>
</dbReference>
<dbReference type="InterPro" id="IPR018201">
    <property type="entry name" value="Ketoacyl_synth_AS"/>
</dbReference>
<dbReference type="Pfam" id="PF21394">
    <property type="entry name" value="Beta-ketacyl_N"/>
    <property type="match status" value="1"/>
</dbReference>
<dbReference type="PROSITE" id="PS52004">
    <property type="entry name" value="KS3_2"/>
    <property type="match status" value="1"/>
</dbReference>
<dbReference type="GO" id="GO:0034081">
    <property type="term" value="C:polyketide synthase complex"/>
    <property type="evidence" value="ECO:0007669"/>
    <property type="project" value="UniProtKB-ARBA"/>
</dbReference>
<keyword evidence="3" id="KW-0596">Phosphopantetheine</keyword>
<dbReference type="InterPro" id="IPR016036">
    <property type="entry name" value="Malonyl_transacylase_ACP-bd"/>
</dbReference>
<dbReference type="SUPFAM" id="SSF52151">
    <property type="entry name" value="FabD/lysophospholipase-like"/>
    <property type="match status" value="1"/>
</dbReference>
<dbReference type="Gene3D" id="3.40.366.10">
    <property type="entry name" value="Malonyl-Coenzyme A Acyl Carrier Protein, domain 2"/>
    <property type="match status" value="1"/>
</dbReference>
<evidence type="ECO:0000256" key="13">
    <source>
        <dbReference type="ARBA" id="ARBA00052119"/>
    </source>
</evidence>
<gene>
    <name evidence="23" type="ORF">NIES267_39120</name>
</gene>
<dbReference type="OrthoDB" id="499075at2"/>
<name>A0A1Z4LT50_9CYAN</name>
<comment type="catalytic activity">
    <reaction evidence="11">
        <text>17-(4-hydroxyphenyl)heptadecanoyl-[(phenol)carboxyphthiodiolenone synthase] + 2 (S)-methylmalonyl-CoA + 3 malonyl-CoA + 5 NADPH + 10 H(+) = C35-(phenol)carboxyphthiodiolenone-[(phenol)carboxyphthiodiolenone synthase] + 5 CO2 + 5 NADP(+) + 5 CoA + 2 H2O</text>
        <dbReference type="Rhea" id="RHEA:57756"/>
        <dbReference type="Rhea" id="RHEA-COMP:14272"/>
        <dbReference type="Rhea" id="RHEA-COMP:14989"/>
        <dbReference type="ChEBI" id="CHEBI:15377"/>
        <dbReference type="ChEBI" id="CHEBI:15378"/>
        <dbReference type="ChEBI" id="CHEBI:16526"/>
        <dbReference type="ChEBI" id="CHEBI:57287"/>
        <dbReference type="ChEBI" id="CHEBI:57327"/>
        <dbReference type="ChEBI" id="CHEBI:57384"/>
        <dbReference type="ChEBI" id="CHEBI:57783"/>
        <dbReference type="ChEBI" id="CHEBI:58349"/>
        <dbReference type="ChEBI" id="CHEBI:133300"/>
        <dbReference type="ChEBI" id="CHEBI:142259"/>
        <dbReference type="EC" id="2.3.1.292"/>
    </reaction>
</comment>
<keyword evidence="9" id="KW-0443">Lipid metabolism</keyword>
<evidence type="ECO:0000256" key="9">
    <source>
        <dbReference type="ARBA" id="ARBA00023098"/>
    </source>
</evidence>
<dbReference type="Pfam" id="PF00109">
    <property type="entry name" value="ketoacyl-synt"/>
    <property type="match status" value="1"/>
</dbReference>
<dbReference type="InterPro" id="IPR009081">
    <property type="entry name" value="PP-bd_ACP"/>
</dbReference>
<dbReference type="FunFam" id="3.40.47.10:FF:000042">
    <property type="entry name" value="Polyketide synthase Pks13"/>
    <property type="match status" value="1"/>
</dbReference>
<dbReference type="InterPro" id="IPR014043">
    <property type="entry name" value="Acyl_transferase_dom"/>
</dbReference>
<evidence type="ECO:0000259" key="22">
    <source>
        <dbReference type="PROSITE" id="PS52004"/>
    </source>
</evidence>
<dbReference type="PANTHER" id="PTHR43775">
    <property type="entry name" value="FATTY ACID SYNTHASE"/>
    <property type="match status" value="1"/>
</dbReference>
<comment type="function">
    <text evidence="15">Part of the PpsABCDE complex involved in the biosynthesis of the lipid core common to phthiocerols and phenolphthiocerols by successive additions of malonyl-CoA or methylmalonyl-CoA extender units. PpsA can accept as substrate the activated forms of either icosanoyl (C20), docosanoyl (C22) or lignoceroyl (C24) groups from FadD26, or a (4-hydroxyphenyl)-C17 or (4-hydroxyphenyl)-C19 fatty acyl from FadD29. PpsA initiates the biosynthesis and extends its substrate using a malonyl-CoA extender unit. The PpsB and PpsC proteins add the second and third malonyl-CoA extender units. PpsD adds an (R)-methylmalonyl unit and PpsE adds a second (R)-methylmalonyl unit. The incorporation of the methylmalonyl units results in formation of two branched methyl groups in the elongated product.</text>
</comment>
<evidence type="ECO:0000256" key="15">
    <source>
        <dbReference type="ARBA" id="ARBA00058455"/>
    </source>
</evidence>
<dbReference type="PANTHER" id="PTHR43775:SF51">
    <property type="entry name" value="INACTIVE PHENOLPHTHIOCEROL SYNTHESIS POLYKETIDE SYNTHASE TYPE I PKS1-RELATED"/>
    <property type="match status" value="1"/>
</dbReference>
<dbReference type="InterPro" id="IPR016035">
    <property type="entry name" value="Acyl_Trfase/lysoPLipase"/>
</dbReference>
<dbReference type="InterPro" id="IPR016039">
    <property type="entry name" value="Thiolase-like"/>
</dbReference>
<evidence type="ECO:0000256" key="10">
    <source>
        <dbReference type="ARBA" id="ARBA00023268"/>
    </source>
</evidence>
<comment type="catalytic activity">
    <reaction evidence="13">
        <text>docosanoyl-[(phenol)carboxyphthiodiolenone synthase] + 2 (S)-methylmalonyl-CoA + 3 malonyl-CoA + 5 NADPH + 10 H(+) = C34-carboxyphthiodiolenone-[(phenol)carboxyphthiodiolenone synthase] + 5 CO2 + 5 NADP(+) + 5 CoA + 2 H2O</text>
        <dbReference type="Rhea" id="RHEA:57752"/>
        <dbReference type="Rhea" id="RHEA-COMP:14987"/>
        <dbReference type="Rhea" id="RHEA-COMP:14988"/>
        <dbReference type="ChEBI" id="CHEBI:15377"/>
        <dbReference type="ChEBI" id="CHEBI:15378"/>
        <dbReference type="ChEBI" id="CHEBI:16526"/>
        <dbReference type="ChEBI" id="CHEBI:57287"/>
        <dbReference type="ChEBI" id="CHEBI:57327"/>
        <dbReference type="ChEBI" id="CHEBI:57384"/>
        <dbReference type="ChEBI" id="CHEBI:57783"/>
        <dbReference type="ChEBI" id="CHEBI:58349"/>
        <dbReference type="ChEBI" id="CHEBI:142237"/>
        <dbReference type="ChEBI" id="CHEBI:142238"/>
        <dbReference type="EC" id="2.3.1.292"/>
    </reaction>
</comment>
<keyword evidence="5" id="KW-0808">Transferase</keyword>
<dbReference type="InterPro" id="IPR036291">
    <property type="entry name" value="NAD(P)-bd_dom_sf"/>
</dbReference>
<evidence type="ECO:0000256" key="14">
    <source>
        <dbReference type="ARBA" id="ARBA00052745"/>
    </source>
</evidence>
<keyword evidence="10" id="KW-0511">Multifunctional enzyme</keyword>
<dbReference type="Pfam" id="PF08659">
    <property type="entry name" value="KR"/>
    <property type="match status" value="1"/>
</dbReference>
<dbReference type="SMART" id="SM00825">
    <property type="entry name" value="PKS_KS"/>
    <property type="match status" value="1"/>
</dbReference>
<comment type="catalytic activity">
    <reaction evidence="14">
        <text>icosanoyl-[(phenol)carboxyphthiodiolenone synthase] + 2 (S)-methylmalonyl-CoA + 3 malonyl-CoA + 5 NADPH + 10 H(+) = C32-carboxyphthiodiolenone-[(phenol)carboxyphthiodiolenone synthase] + 5 CO2 + 5 NADP(+) + 5 CoA + 2 H2O</text>
        <dbReference type="Rhea" id="RHEA:57748"/>
        <dbReference type="Rhea" id="RHEA-COMP:14985"/>
        <dbReference type="Rhea" id="RHEA-COMP:14986"/>
        <dbReference type="ChEBI" id="CHEBI:15377"/>
        <dbReference type="ChEBI" id="CHEBI:15378"/>
        <dbReference type="ChEBI" id="CHEBI:16526"/>
        <dbReference type="ChEBI" id="CHEBI:57287"/>
        <dbReference type="ChEBI" id="CHEBI:57327"/>
        <dbReference type="ChEBI" id="CHEBI:57384"/>
        <dbReference type="ChEBI" id="CHEBI:57783"/>
        <dbReference type="ChEBI" id="CHEBI:58349"/>
        <dbReference type="ChEBI" id="CHEBI:87848"/>
        <dbReference type="ChEBI" id="CHEBI:142236"/>
        <dbReference type="EC" id="2.3.1.292"/>
    </reaction>
</comment>
<dbReference type="InterPro" id="IPR036736">
    <property type="entry name" value="ACP-like_sf"/>
</dbReference>
<keyword evidence="7" id="KW-0521">NADP</keyword>
<dbReference type="SUPFAM" id="SSF51735">
    <property type="entry name" value="NAD(P)-binding Rossmann-fold domains"/>
    <property type="match status" value="2"/>
</dbReference>
<evidence type="ECO:0000256" key="5">
    <source>
        <dbReference type="ARBA" id="ARBA00022679"/>
    </source>
</evidence>
<dbReference type="InterPro" id="IPR014030">
    <property type="entry name" value="Ketoacyl_synth_N"/>
</dbReference>
<dbReference type="Pfam" id="PF00698">
    <property type="entry name" value="Acyl_transf_1"/>
    <property type="match status" value="1"/>
</dbReference>
<evidence type="ECO:0000256" key="12">
    <source>
        <dbReference type="ARBA" id="ARBA00051971"/>
    </source>
</evidence>
<dbReference type="InterPro" id="IPR013968">
    <property type="entry name" value="PKS_KR"/>
</dbReference>